<evidence type="ECO:0000313" key="2">
    <source>
        <dbReference type="EMBL" id="OHT09002.1"/>
    </source>
</evidence>
<dbReference type="RefSeq" id="XP_068362138.1">
    <property type="nucleotide sequence ID" value="XM_068502448.1"/>
</dbReference>
<accession>A0A1J4KDE2</accession>
<keyword evidence="1" id="KW-1133">Transmembrane helix</keyword>
<dbReference type="EMBL" id="MLAK01000651">
    <property type="protein sequence ID" value="OHT09002.1"/>
    <property type="molecule type" value="Genomic_DNA"/>
</dbReference>
<organism evidence="2 3">
    <name type="scientific">Tritrichomonas foetus</name>
    <dbReference type="NCBI Taxonomy" id="1144522"/>
    <lineage>
        <taxon>Eukaryota</taxon>
        <taxon>Metamonada</taxon>
        <taxon>Parabasalia</taxon>
        <taxon>Tritrichomonadida</taxon>
        <taxon>Tritrichomonadidae</taxon>
        <taxon>Tritrichomonas</taxon>
    </lineage>
</organism>
<keyword evidence="1" id="KW-0472">Membrane</keyword>
<keyword evidence="3" id="KW-1185">Reference proteome</keyword>
<name>A0A1J4KDE2_9EUKA</name>
<sequence length="163" mass="18212">MIFALLTCFALSEKDQCPPGTEYFFDAVIEKNLSNTGWFYFYTSHILREKPLSYAIKSQNPISLYVNGKSKCPDDMDKPLAEIPGGYKLTKVPVPVESEVGVVVNGVRGPPGTHFSIKLKGQHTKVKKFPVGLKLTLIFFGMLTVTVTYFLYCVIPPKKQKAD</sequence>
<dbReference type="VEuPathDB" id="TrichDB:TRFO_22241"/>
<dbReference type="AlphaFoldDB" id="A0A1J4KDE2"/>
<comment type="caution">
    <text evidence="2">The sequence shown here is derived from an EMBL/GenBank/DDBJ whole genome shotgun (WGS) entry which is preliminary data.</text>
</comment>
<keyword evidence="1" id="KW-0812">Transmembrane</keyword>
<dbReference type="Proteomes" id="UP000179807">
    <property type="component" value="Unassembled WGS sequence"/>
</dbReference>
<feature type="transmembrane region" description="Helical" evidence="1">
    <location>
        <begin position="135"/>
        <end position="155"/>
    </location>
</feature>
<evidence type="ECO:0000313" key="3">
    <source>
        <dbReference type="Proteomes" id="UP000179807"/>
    </source>
</evidence>
<evidence type="ECO:0000256" key="1">
    <source>
        <dbReference type="SAM" id="Phobius"/>
    </source>
</evidence>
<dbReference type="GeneID" id="94837152"/>
<proteinExistence type="predicted"/>
<protein>
    <submittedName>
        <fullName evidence="2">Uncharacterized protein</fullName>
    </submittedName>
</protein>
<gene>
    <name evidence="2" type="ORF">TRFO_22241</name>
</gene>
<reference evidence="2" key="1">
    <citation type="submission" date="2016-10" db="EMBL/GenBank/DDBJ databases">
        <authorList>
            <person name="Benchimol M."/>
            <person name="Almeida L.G."/>
            <person name="Vasconcelos A.T."/>
            <person name="Perreira-Neves A."/>
            <person name="Rosa I.A."/>
            <person name="Tasca T."/>
            <person name="Bogo M.R."/>
            <person name="de Souza W."/>
        </authorList>
    </citation>
    <scope>NUCLEOTIDE SEQUENCE [LARGE SCALE GENOMIC DNA]</scope>
    <source>
        <strain evidence="2">K</strain>
    </source>
</reference>